<feature type="region of interest" description="Disordered" evidence="6">
    <location>
        <begin position="1112"/>
        <end position="1132"/>
    </location>
</feature>
<dbReference type="Gene3D" id="2.60.40.10">
    <property type="entry name" value="Immunoglobulins"/>
    <property type="match status" value="1"/>
</dbReference>
<evidence type="ECO:0000313" key="8">
    <source>
        <dbReference type="EMBL" id="CAD8629596.1"/>
    </source>
</evidence>
<keyword evidence="5" id="KW-0472">Membrane</keyword>
<keyword evidence="2" id="KW-0812">Transmembrane</keyword>
<evidence type="ECO:0000259" key="7">
    <source>
        <dbReference type="Pfam" id="PF02010"/>
    </source>
</evidence>
<reference evidence="8" key="1">
    <citation type="submission" date="2021-01" db="EMBL/GenBank/DDBJ databases">
        <authorList>
            <person name="Corre E."/>
            <person name="Pelletier E."/>
            <person name="Niang G."/>
            <person name="Scheremetjew M."/>
            <person name="Finn R."/>
            <person name="Kale V."/>
            <person name="Holt S."/>
            <person name="Cochrane G."/>
            <person name="Meng A."/>
            <person name="Brown T."/>
            <person name="Cohen L."/>
        </authorList>
    </citation>
    <scope>NUCLEOTIDE SEQUENCE</scope>
    <source>
        <strain evidence="8">CCAP979/52</strain>
    </source>
</reference>
<comment type="subcellular location">
    <subcellularLocation>
        <location evidence="1">Membrane</location>
    </subcellularLocation>
</comment>
<evidence type="ECO:0000256" key="5">
    <source>
        <dbReference type="ARBA" id="ARBA00023136"/>
    </source>
</evidence>
<dbReference type="Pfam" id="PF02010">
    <property type="entry name" value="REJ"/>
    <property type="match status" value="1"/>
</dbReference>
<dbReference type="GO" id="GO:0006816">
    <property type="term" value="P:calcium ion transport"/>
    <property type="evidence" value="ECO:0007669"/>
    <property type="project" value="TreeGrafter"/>
</dbReference>
<evidence type="ECO:0000256" key="3">
    <source>
        <dbReference type="ARBA" id="ARBA00022737"/>
    </source>
</evidence>
<dbReference type="AlphaFoldDB" id="A0A7S0M2T6"/>
<protein>
    <recommendedName>
        <fullName evidence="7">PKD/REJ-like domain-containing protein</fullName>
    </recommendedName>
</protein>
<name>A0A7S0M2T6_9CRYP</name>
<keyword evidence="4" id="KW-1133">Transmembrane helix</keyword>
<dbReference type="PANTHER" id="PTHR46730">
    <property type="entry name" value="POLYCYSTIN-1"/>
    <property type="match status" value="1"/>
</dbReference>
<proteinExistence type="predicted"/>
<feature type="domain" description="PKD/REJ-like" evidence="7">
    <location>
        <begin position="903"/>
        <end position="983"/>
    </location>
</feature>
<gene>
    <name evidence="8" type="ORF">CCUR1050_LOCUS7275</name>
</gene>
<dbReference type="PANTHER" id="PTHR46730:SF1">
    <property type="entry name" value="PLAT DOMAIN-CONTAINING PROTEIN"/>
    <property type="match status" value="1"/>
</dbReference>
<accession>A0A7S0M2T6</accession>
<organism evidence="8">
    <name type="scientific">Cryptomonas curvata</name>
    <dbReference type="NCBI Taxonomy" id="233186"/>
    <lineage>
        <taxon>Eukaryota</taxon>
        <taxon>Cryptophyceae</taxon>
        <taxon>Cryptomonadales</taxon>
        <taxon>Cryptomonadaceae</taxon>
        <taxon>Cryptomonas</taxon>
    </lineage>
</organism>
<dbReference type="EMBL" id="HBEZ01013173">
    <property type="protein sequence ID" value="CAD8629596.1"/>
    <property type="molecule type" value="Transcribed_RNA"/>
</dbReference>
<dbReference type="GO" id="GO:0005886">
    <property type="term" value="C:plasma membrane"/>
    <property type="evidence" value="ECO:0007669"/>
    <property type="project" value="TreeGrafter"/>
</dbReference>
<evidence type="ECO:0000256" key="1">
    <source>
        <dbReference type="ARBA" id="ARBA00004370"/>
    </source>
</evidence>
<dbReference type="InterPro" id="IPR002859">
    <property type="entry name" value="PKD/REJ-like"/>
</dbReference>
<evidence type="ECO:0000256" key="4">
    <source>
        <dbReference type="ARBA" id="ARBA00022989"/>
    </source>
</evidence>
<dbReference type="GO" id="GO:0005261">
    <property type="term" value="F:monoatomic cation channel activity"/>
    <property type="evidence" value="ECO:0007669"/>
    <property type="project" value="TreeGrafter"/>
</dbReference>
<sequence>MAYGNVRGGWTITIQGANFGTASDLVRVSLGSNLWPSRRIDCRLVRSSLCVGCGDAHLSDSLVRCLVPAGDGHSLGIVLQSGDQTGILNDGFSYSRPVVLSVASWDTCDTSICGSLSLVGLQTSNPSEGPYPSDPKVSRLLVVTGENLGVSNIMQSVSVATVRSAISPTGVSIGSAACSEVVVSAAGTVLTCLAPAPRGPNSIYGSVGCQALKLVVNVRNQTSAPSSRSSLTYLENMPSVIPTAGSNVRGYVWMDGDGAGMTFQFGIQAGTKGDVWGPVRTNQGRQYLNRPGARSDDFAYICYPSPAPGGDTTCGKYLVSKVSTDLWSLIGADASCTWPSDSVLHVRFGFGATIVPSLQPPAIIKIRPGVIMTFGAPSYAVDIDILVVSPTTLRYPPDEKSAKVDGLPSVRAVPPHVILQSPAYIGPCDDLLVVAVVDYASGSRDTGLSYVWSSVPDLTPIRRTPTTGPAASSARVAWDDRELDYGVTYVVSVSVTNFLGQQGSASITVVREQIGVPTVMIPGGMIRKIRRDRMVVVNAAAALPACLGTGCTCVKSSGASSNTAGWGGSPATLEFQWAVPVYNLASAELHDAAALGTNSVLVIPASAVKMLAVGANYTLKVEAGVWTGFAQNDIYFYSTVAEVVLMPYSVPPVVRIRYGNRECSKVNPLLLDGSASFDPDSLGQQLKFEWYLDAGAMYDRLPLHQKEQRGLMSPGVVTRKSYINIVQSASSTLSRMILKTNNARSTILQTNAASLQESSPIIPDTDFELFAWGSALPSPKPAIPWPVLVVIGLYVTDGDDVVSYNSVELSFYDPLSVAQEAQSLGVLSSATFPISIEPLLDSVPIAENDLVLRVRLDDETIKKASVDPTFVVPTYIWSCDHGSSQVPLLGRASLVGVLEMAGGTWASGQAFTCSLSASWPNGQTQSAWLPIRTATAPFGGSLTLSSTGNIAMISEWSIQCRLWTAADKENLPLFYSFLADLGGAVGEIVLREPSPKQSLTGFVLPSSRTLLWNPDLNGGQGAWYLCRIECPLTVTAVIFDTAGASRRVSAVSNITRPHCSNALQPCDANKFLGLINNALGAVDVGGPDPEQTNYQLLIVSLELSDIQTFSLNVSDPDATRPPPTGNPILGTSSLRTAPNYRDHLGAGTAVARRAGRPLSVPDTAKIDLTEEETNLLAAAVIDDLACSISEAEGVDLTMESSTEQGNG</sequence>
<evidence type="ECO:0000256" key="2">
    <source>
        <dbReference type="ARBA" id="ARBA00022692"/>
    </source>
</evidence>
<evidence type="ECO:0000256" key="6">
    <source>
        <dbReference type="SAM" id="MobiDB-lite"/>
    </source>
</evidence>
<dbReference type="InterPro" id="IPR013783">
    <property type="entry name" value="Ig-like_fold"/>
</dbReference>
<dbReference type="CDD" id="cd00603">
    <property type="entry name" value="IPT_PCSR"/>
    <property type="match status" value="1"/>
</dbReference>
<keyword evidence="3" id="KW-0677">Repeat</keyword>